<dbReference type="PANTHER" id="PTHR10110">
    <property type="entry name" value="SODIUM/HYDROGEN EXCHANGER"/>
    <property type="match status" value="1"/>
</dbReference>
<evidence type="ECO:0000256" key="7">
    <source>
        <dbReference type="ARBA" id="ARBA00023065"/>
    </source>
</evidence>
<comment type="function">
    <text evidence="10">Na(+)/H(+) antiporter that extrudes sodium in exchange for external protons.</text>
</comment>
<evidence type="ECO:0000256" key="8">
    <source>
        <dbReference type="ARBA" id="ARBA00023136"/>
    </source>
</evidence>
<feature type="transmembrane region" description="Helical" evidence="10">
    <location>
        <begin position="378"/>
        <end position="401"/>
    </location>
</feature>
<dbReference type="InterPro" id="IPR038770">
    <property type="entry name" value="Na+/solute_symporter_sf"/>
</dbReference>
<feature type="transmembrane region" description="Helical" evidence="10">
    <location>
        <begin position="147"/>
        <end position="165"/>
    </location>
</feature>
<dbReference type="InterPro" id="IPR018422">
    <property type="entry name" value="Cation/H_exchanger_CPA1"/>
</dbReference>
<proteinExistence type="inferred from homology"/>
<keyword evidence="2 10" id="KW-0813">Transport</keyword>
<evidence type="ECO:0000256" key="5">
    <source>
        <dbReference type="ARBA" id="ARBA00022989"/>
    </source>
</evidence>
<evidence type="ECO:0000313" key="12">
    <source>
        <dbReference type="EMBL" id="MEH0557736.1"/>
    </source>
</evidence>
<keyword evidence="4 10" id="KW-0812">Transmembrane</keyword>
<dbReference type="Proteomes" id="UP001382181">
    <property type="component" value="Unassembled WGS sequence"/>
</dbReference>
<evidence type="ECO:0000256" key="4">
    <source>
        <dbReference type="ARBA" id="ARBA00022692"/>
    </source>
</evidence>
<evidence type="ECO:0000256" key="10">
    <source>
        <dbReference type="RuleBase" id="RU366002"/>
    </source>
</evidence>
<dbReference type="Pfam" id="PF00999">
    <property type="entry name" value="Na_H_Exchanger"/>
    <property type="match status" value="1"/>
</dbReference>
<keyword evidence="9 10" id="KW-0739">Sodium transport</keyword>
<feature type="transmembrane region" description="Helical" evidence="10">
    <location>
        <begin position="294"/>
        <end position="323"/>
    </location>
</feature>
<dbReference type="Gene3D" id="1.20.1530.20">
    <property type="match status" value="1"/>
</dbReference>
<gene>
    <name evidence="12" type="ORF">QBA37_00370</name>
</gene>
<keyword evidence="3 10" id="KW-1003">Cell membrane</keyword>
<protein>
    <submittedName>
        <fullName evidence="12">Na+/H+ antiporter</fullName>
    </submittedName>
</protein>
<evidence type="ECO:0000259" key="11">
    <source>
        <dbReference type="Pfam" id="PF00999"/>
    </source>
</evidence>
<dbReference type="RefSeq" id="WP_319226010.1">
    <property type="nucleotide sequence ID" value="NZ_JARUMK010000001.1"/>
</dbReference>
<comment type="caution">
    <text evidence="12">The sequence shown here is derived from an EMBL/GenBank/DDBJ whole genome shotgun (WGS) entry which is preliminary data.</text>
</comment>
<keyword evidence="10" id="KW-0050">Antiport</keyword>
<comment type="caution">
    <text evidence="10">Lacks conserved residue(s) required for the propagation of feature annotation.</text>
</comment>
<keyword evidence="13" id="KW-1185">Reference proteome</keyword>
<comment type="similarity">
    <text evidence="10">Belongs to the monovalent cation:proton antiporter 1 (CPA1) transporter (TC 2.A.36) family.</text>
</comment>
<feature type="transmembrane region" description="Helical" evidence="10">
    <location>
        <begin position="83"/>
        <end position="106"/>
    </location>
</feature>
<accession>A0ABU7ZUR8</accession>
<evidence type="ECO:0000256" key="9">
    <source>
        <dbReference type="ARBA" id="ARBA00023201"/>
    </source>
</evidence>
<keyword evidence="8 10" id="KW-0472">Membrane</keyword>
<dbReference type="PANTHER" id="PTHR10110:SF86">
    <property type="entry name" value="SODIUM_HYDROGEN EXCHANGER 7"/>
    <property type="match status" value="1"/>
</dbReference>
<feature type="transmembrane region" description="Helical" evidence="10">
    <location>
        <begin position="262"/>
        <end position="282"/>
    </location>
</feature>
<sequence length="532" mass="56797">MLGLEVVVLLGGVLVAAHLAAWRFRIAPPVLLLVSGVLLGFVPALREVFLPPKIVLLIFLPVLLYWESLTSSLREIRNNLRPIVLMSTTLVVLTASAVAAAAHALGIGWGPAWVLGAAVAPTDATAVGVLARRLPRRNVTILRAESLINDGTALVVYGLAVGITVGEESLTPPHVGWLFLLSYGGGVLIGAVVAWCGVQLRRHLGDPLLENTAIITVPFAAYLVAETVDASGVLAVVACGLIMSQAAPRVGGAAGRRQAEAFWSLATFLITGALFVLVGLEAQTAARQLTSTDLATAAIAVGVVTAVVIGVRFAYLFTAPYLVRLVDRRSQQRERRIPATARIISATAGFRGAISLALALSVPATLDSGQPFPDRDAIVFVTCGVILITLIVQGLAMPAVVRWARLPHDEAVIEELHLAQTRASEEVLEALPRLAAELDTGPAVTDRVRGEIAQHLAFLRAHAGETNDDPALRHAEQYTALRLAAIEHERSTVLGLRDEQRIDDAVLRQLQAVLDVEEMRLQRFDRGGHEPR</sequence>
<dbReference type="NCBIfam" id="TIGR00831">
    <property type="entry name" value="a_cpa1"/>
    <property type="match status" value="1"/>
</dbReference>
<feature type="transmembrane region" description="Helical" evidence="10">
    <location>
        <begin position="177"/>
        <end position="196"/>
    </location>
</feature>
<feature type="domain" description="Cation/H+ exchanger transmembrane" evidence="11">
    <location>
        <begin position="16"/>
        <end position="403"/>
    </location>
</feature>
<feature type="transmembrane region" description="Helical" evidence="10">
    <location>
        <begin position="112"/>
        <end position="135"/>
    </location>
</feature>
<feature type="transmembrane region" description="Helical" evidence="10">
    <location>
        <begin position="343"/>
        <end position="366"/>
    </location>
</feature>
<dbReference type="EMBL" id="JARUMK010000001">
    <property type="protein sequence ID" value="MEH0557736.1"/>
    <property type="molecule type" value="Genomic_DNA"/>
</dbReference>
<name>A0ABU7ZUR8_9ACTN</name>
<dbReference type="InterPro" id="IPR006153">
    <property type="entry name" value="Cation/H_exchanger_TM"/>
</dbReference>
<keyword evidence="6 10" id="KW-0915">Sodium</keyword>
<evidence type="ECO:0000256" key="3">
    <source>
        <dbReference type="ARBA" id="ARBA00022475"/>
    </source>
</evidence>
<feature type="transmembrane region" description="Helical" evidence="10">
    <location>
        <begin position="54"/>
        <end position="71"/>
    </location>
</feature>
<evidence type="ECO:0000256" key="2">
    <source>
        <dbReference type="ARBA" id="ARBA00022448"/>
    </source>
</evidence>
<reference evidence="12 13" key="1">
    <citation type="submission" date="2023-04" db="EMBL/GenBank/DDBJ databases">
        <title>Genomic diversity of scab-causing Streptomyces spp. in the province of Quebec, Canada.</title>
        <authorList>
            <person name="Biessy A."/>
            <person name="Cadieux M."/>
            <person name="Ciotola M."/>
            <person name="Filion M."/>
        </authorList>
    </citation>
    <scope>NUCLEOTIDE SEQUENCE [LARGE SCALE GENOMIC DNA]</scope>
    <source>
        <strain evidence="12 13">B21-103</strain>
    </source>
</reference>
<feature type="transmembrane region" description="Helical" evidence="10">
    <location>
        <begin position="6"/>
        <end position="24"/>
    </location>
</feature>
<evidence type="ECO:0000256" key="1">
    <source>
        <dbReference type="ARBA" id="ARBA00004651"/>
    </source>
</evidence>
<comment type="subcellular location">
    <subcellularLocation>
        <location evidence="1 10">Cell membrane</location>
        <topology evidence="1 10">Multi-pass membrane protein</topology>
    </subcellularLocation>
</comment>
<evidence type="ECO:0000313" key="13">
    <source>
        <dbReference type="Proteomes" id="UP001382181"/>
    </source>
</evidence>
<keyword evidence="5 10" id="KW-1133">Transmembrane helix</keyword>
<organism evidence="12 13">
    <name type="scientific">Streptomyces silvae</name>
    <dbReference type="NCBI Taxonomy" id="2803812"/>
    <lineage>
        <taxon>Bacteria</taxon>
        <taxon>Bacillati</taxon>
        <taxon>Actinomycetota</taxon>
        <taxon>Actinomycetes</taxon>
        <taxon>Kitasatosporales</taxon>
        <taxon>Streptomycetaceae</taxon>
        <taxon>Streptomyces</taxon>
    </lineage>
</organism>
<evidence type="ECO:0000256" key="6">
    <source>
        <dbReference type="ARBA" id="ARBA00023053"/>
    </source>
</evidence>
<dbReference type="InterPro" id="IPR004705">
    <property type="entry name" value="Cation/H_exchanger_CPA1_bac"/>
</dbReference>
<keyword evidence="7 10" id="KW-0406">Ion transport</keyword>